<comment type="caution">
    <text evidence="1">The sequence shown here is derived from an EMBL/GenBank/DDBJ whole genome shotgun (WGS) entry which is preliminary data.</text>
</comment>
<sequence length="114" mass="13499">MDFPYIESFMGPCFVVIWLSFILYGVFLAQVYFYLITYNDSFPIKLFVILLWGLETLHVAFCIHVMYTYLLINFATPERIVRVIWSVGVSHVYATLISSRFDLCSRHRQRSIVR</sequence>
<name>A0ACB8U4C3_9APHY</name>
<proteinExistence type="predicted"/>
<protein>
    <submittedName>
        <fullName evidence="1">Uncharacterized protein</fullName>
    </submittedName>
</protein>
<reference evidence="1" key="1">
    <citation type="journal article" date="2021" name="Environ. Microbiol.">
        <title>Gene family expansions and transcriptome signatures uncover fungal adaptations to wood decay.</title>
        <authorList>
            <person name="Hage H."/>
            <person name="Miyauchi S."/>
            <person name="Viragh M."/>
            <person name="Drula E."/>
            <person name="Min B."/>
            <person name="Chaduli D."/>
            <person name="Navarro D."/>
            <person name="Favel A."/>
            <person name="Norest M."/>
            <person name="Lesage-Meessen L."/>
            <person name="Balint B."/>
            <person name="Merenyi Z."/>
            <person name="de Eugenio L."/>
            <person name="Morin E."/>
            <person name="Martinez A.T."/>
            <person name="Baldrian P."/>
            <person name="Stursova M."/>
            <person name="Martinez M.J."/>
            <person name="Novotny C."/>
            <person name="Magnuson J.K."/>
            <person name="Spatafora J.W."/>
            <person name="Maurice S."/>
            <person name="Pangilinan J."/>
            <person name="Andreopoulos W."/>
            <person name="LaButti K."/>
            <person name="Hundley H."/>
            <person name="Na H."/>
            <person name="Kuo A."/>
            <person name="Barry K."/>
            <person name="Lipzen A."/>
            <person name="Henrissat B."/>
            <person name="Riley R."/>
            <person name="Ahrendt S."/>
            <person name="Nagy L.G."/>
            <person name="Grigoriev I.V."/>
            <person name="Martin F."/>
            <person name="Rosso M.N."/>
        </authorList>
    </citation>
    <scope>NUCLEOTIDE SEQUENCE</scope>
    <source>
        <strain evidence="1">CBS 384.51</strain>
    </source>
</reference>
<organism evidence="1 2">
    <name type="scientific">Irpex rosettiformis</name>
    <dbReference type="NCBI Taxonomy" id="378272"/>
    <lineage>
        <taxon>Eukaryota</taxon>
        <taxon>Fungi</taxon>
        <taxon>Dikarya</taxon>
        <taxon>Basidiomycota</taxon>
        <taxon>Agaricomycotina</taxon>
        <taxon>Agaricomycetes</taxon>
        <taxon>Polyporales</taxon>
        <taxon>Irpicaceae</taxon>
        <taxon>Irpex</taxon>
    </lineage>
</organism>
<dbReference type="EMBL" id="MU274912">
    <property type="protein sequence ID" value="KAI0089009.1"/>
    <property type="molecule type" value="Genomic_DNA"/>
</dbReference>
<evidence type="ECO:0000313" key="2">
    <source>
        <dbReference type="Proteomes" id="UP001055072"/>
    </source>
</evidence>
<dbReference type="Proteomes" id="UP001055072">
    <property type="component" value="Unassembled WGS sequence"/>
</dbReference>
<accession>A0ACB8U4C3</accession>
<evidence type="ECO:0000313" key="1">
    <source>
        <dbReference type="EMBL" id="KAI0089009.1"/>
    </source>
</evidence>
<keyword evidence="2" id="KW-1185">Reference proteome</keyword>
<gene>
    <name evidence="1" type="ORF">BDY19DRAFT_162624</name>
</gene>